<sequence>MKFKIACFSKVSDERNFQVSLSYHSFSLDEATLQRRDKKMKTMAAAEILEGGGRLKTLSRKQTGAM</sequence>
<keyword evidence="2" id="KW-1185">Reference proteome</keyword>
<dbReference type="AlphaFoldDB" id="A0AAW1CYU0"/>
<proteinExistence type="predicted"/>
<comment type="caution">
    <text evidence="1">The sequence shown here is derived from an EMBL/GenBank/DDBJ whole genome shotgun (WGS) entry which is preliminary data.</text>
</comment>
<evidence type="ECO:0000313" key="1">
    <source>
        <dbReference type="EMBL" id="KAK9502705.1"/>
    </source>
</evidence>
<gene>
    <name evidence="1" type="ORF">O3M35_011419</name>
</gene>
<dbReference type="EMBL" id="JAPXFL010000008">
    <property type="protein sequence ID" value="KAK9502705.1"/>
    <property type="molecule type" value="Genomic_DNA"/>
</dbReference>
<dbReference type="Proteomes" id="UP001461498">
    <property type="component" value="Unassembled WGS sequence"/>
</dbReference>
<accession>A0AAW1CYU0</accession>
<organism evidence="1 2">
    <name type="scientific">Rhynocoris fuscipes</name>
    <dbReference type="NCBI Taxonomy" id="488301"/>
    <lineage>
        <taxon>Eukaryota</taxon>
        <taxon>Metazoa</taxon>
        <taxon>Ecdysozoa</taxon>
        <taxon>Arthropoda</taxon>
        <taxon>Hexapoda</taxon>
        <taxon>Insecta</taxon>
        <taxon>Pterygota</taxon>
        <taxon>Neoptera</taxon>
        <taxon>Paraneoptera</taxon>
        <taxon>Hemiptera</taxon>
        <taxon>Heteroptera</taxon>
        <taxon>Panheteroptera</taxon>
        <taxon>Cimicomorpha</taxon>
        <taxon>Reduviidae</taxon>
        <taxon>Harpactorinae</taxon>
        <taxon>Harpactorini</taxon>
        <taxon>Rhynocoris</taxon>
    </lineage>
</organism>
<reference evidence="1 2" key="1">
    <citation type="submission" date="2022-12" db="EMBL/GenBank/DDBJ databases">
        <title>Chromosome-level genome assembly of true bugs.</title>
        <authorList>
            <person name="Ma L."/>
            <person name="Li H."/>
        </authorList>
    </citation>
    <scope>NUCLEOTIDE SEQUENCE [LARGE SCALE GENOMIC DNA]</scope>
    <source>
        <strain evidence="1">Lab_2022b</strain>
    </source>
</reference>
<protein>
    <submittedName>
        <fullName evidence="1">Uncharacterized protein</fullName>
    </submittedName>
</protein>
<evidence type="ECO:0000313" key="2">
    <source>
        <dbReference type="Proteomes" id="UP001461498"/>
    </source>
</evidence>
<name>A0AAW1CYU0_9HEMI</name>